<evidence type="ECO:0000313" key="2">
    <source>
        <dbReference type="EMBL" id="KAL3764943.1"/>
    </source>
</evidence>
<dbReference type="Proteomes" id="UP001530293">
    <property type="component" value="Unassembled WGS sequence"/>
</dbReference>
<sequence length="469" mass="53292">MDDQQQITIFTNNDDALFRIMEFLGPRHVCLGLGSTCHELRLLSQRDSLWKVFWEARCLFNSEPASSGGGDTDDENDNTDAIGPHGAAMVFRHAMHTMKLTCTTAKPTTTTAAMRKYNEDINVFAIKSDDDTISLYRAYIQQHTAMKQSNLRVEIPASTTTTNFGSAHQIPPQQPSLDKHVTIEQAKLVPRTCTQTWPGQLSLIDAHANVEDQNNNNPNNRGVVTCRNSAVVWCDHTRCHYARCGEQGCLRSYRFALPVRWYYDHSVLESYGRIECSERDYDNLSFVQCSWCRVSFCAEHAYSAEWVLFTTRKGQRNDEDEREDNGGRIRNPTWYKCDECNVSSCPDCISQVFLTSPPNMDGCRVVTAGKVCHRTVCPQCIWYVGRKKLSNQSMLTGNVPGGDYSKIAKSEICTVRGIDLRVSNSSKEQTAGNLEWDEYETCCSKCLRHVDFRWRELAQVRDSFHGFMP</sequence>
<evidence type="ECO:0008006" key="4">
    <source>
        <dbReference type="Google" id="ProtNLM"/>
    </source>
</evidence>
<name>A0ABD3MLZ9_9STRA</name>
<comment type="caution">
    <text evidence="2">The sequence shown here is derived from an EMBL/GenBank/DDBJ whole genome shotgun (WGS) entry which is preliminary data.</text>
</comment>
<dbReference type="InterPro" id="IPR036047">
    <property type="entry name" value="F-box-like_dom_sf"/>
</dbReference>
<evidence type="ECO:0000256" key="1">
    <source>
        <dbReference type="SAM" id="MobiDB-lite"/>
    </source>
</evidence>
<feature type="region of interest" description="Disordered" evidence="1">
    <location>
        <begin position="64"/>
        <end position="84"/>
    </location>
</feature>
<keyword evidence="3" id="KW-1185">Reference proteome</keyword>
<protein>
    <recommendedName>
        <fullName evidence="4">RING-type domain-containing protein</fullName>
    </recommendedName>
</protein>
<reference evidence="2 3" key="1">
    <citation type="submission" date="2024-10" db="EMBL/GenBank/DDBJ databases">
        <title>Updated reference genomes for cyclostephanoid diatoms.</title>
        <authorList>
            <person name="Roberts W.R."/>
            <person name="Alverson A.J."/>
        </authorList>
    </citation>
    <scope>NUCLEOTIDE SEQUENCE [LARGE SCALE GENOMIC DNA]</scope>
    <source>
        <strain evidence="2 3">AJA232-27</strain>
    </source>
</reference>
<dbReference type="EMBL" id="JALLBG020000100">
    <property type="protein sequence ID" value="KAL3764943.1"/>
    <property type="molecule type" value="Genomic_DNA"/>
</dbReference>
<proteinExistence type="predicted"/>
<evidence type="ECO:0000313" key="3">
    <source>
        <dbReference type="Proteomes" id="UP001530293"/>
    </source>
</evidence>
<accession>A0ABD3MLZ9</accession>
<organism evidence="2 3">
    <name type="scientific">Discostella pseudostelligera</name>
    <dbReference type="NCBI Taxonomy" id="259834"/>
    <lineage>
        <taxon>Eukaryota</taxon>
        <taxon>Sar</taxon>
        <taxon>Stramenopiles</taxon>
        <taxon>Ochrophyta</taxon>
        <taxon>Bacillariophyta</taxon>
        <taxon>Coscinodiscophyceae</taxon>
        <taxon>Thalassiosirophycidae</taxon>
        <taxon>Stephanodiscales</taxon>
        <taxon>Stephanodiscaceae</taxon>
        <taxon>Discostella</taxon>
    </lineage>
</organism>
<gene>
    <name evidence="2" type="ORF">ACHAWU_003803</name>
</gene>
<dbReference type="SUPFAM" id="SSF81383">
    <property type="entry name" value="F-box domain"/>
    <property type="match status" value="1"/>
</dbReference>
<dbReference type="AlphaFoldDB" id="A0ABD3MLZ9"/>